<organism evidence="2 3">
    <name type="scientific">Sedimentibacter hydroxybenzoicus DSM 7310</name>
    <dbReference type="NCBI Taxonomy" id="1123245"/>
    <lineage>
        <taxon>Bacteria</taxon>
        <taxon>Bacillati</taxon>
        <taxon>Bacillota</taxon>
        <taxon>Tissierellia</taxon>
        <taxon>Sedimentibacter</taxon>
    </lineage>
</organism>
<dbReference type="PANTHER" id="PTHR43777">
    <property type="entry name" value="MOLYBDENUM COFACTOR CYTIDYLYLTRANSFERASE"/>
    <property type="match status" value="1"/>
</dbReference>
<gene>
    <name evidence="2" type="ORF">HZF24_00305</name>
</gene>
<evidence type="ECO:0000259" key="1">
    <source>
        <dbReference type="Pfam" id="PF12804"/>
    </source>
</evidence>
<proteinExistence type="predicted"/>
<keyword evidence="3" id="KW-1185">Reference proteome</keyword>
<evidence type="ECO:0000313" key="3">
    <source>
        <dbReference type="Proteomes" id="UP000611629"/>
    </source>
</evidence>
<dbReference type="Gene3D" id="3.90.550.10">
    <property type="entry name" value="Spore Coat Polysaccharide Biosynthesis Protein SpsA, Chain A"/>
    <property type="match status" value="1"/>
</dbReference>
<dbReference type="Proteomes" id="UP000611629">
    <property type="component" value="Unassembled WGS sequence"/>
</dbReference>
<dbReference type="SUPFAM" id="SSF53448">
    <property type="entry name" value="Nucleotide-diphospho-sugar transferases"/>
    <property type="match status" value="1"/>
</dbReference>
<dbReference type="InterPro" id="IPR017695">
    <property type="entry name" value="Se-dep_Mo_hydrolase_YqeB"/>
</dbReference>
<accession>A0A974BGA5</accession>
<dbReference type="AlphaFoldDB" id="A0A974BGA5"/>
<sequence length="466" mass="51400">MNVSAIVLAAGLSRRMNQNKLLMKLDGIEIYKHILNTIEECKEFIGEIIVVGKDSEVLYYAESLGFKTKQNNISYLGQSTSIKMGIENLKPADGYMFFVSDQPFIKKDTIKKLYDSFNENRDKIIIPSYNGVKGNPSIFPHRFKEELLGLSGDVGGKDVIKKHPEEIVKVDIRTDKEHIDIDTMEDYKKQINRGDFMKGEVIVVKGGGDIASGIIQKLHRTGFRVLVLETEKPTSIRRTVCFSEAVYDGKMKIESITSVHAKSIQEIYDAWSNDCIPVVVDPEGAYINKLNPIAVVDAIIAKKNTGMKKDAAPVTIAVGSGFEAGKDVHIVIESNRGHNLGRLIFSGSAEQNTMEPGNIDGFTFERVLYSPDEGNFITNHKIGNLVKKGDIIGSVNDKSVVAKLDGVIRGLIREGVYVAEGQKIGDIDPRGDEKYCYSISDKARAIGGAVLEAVLILLQQPNNLSS</sequence>
<dbReference type="InterPro" id="IPR025877">
    <property type="entry name" value="MobA-like_NTP_Trfase"/>
</dbReference>
<feature type="domain" description="MobA-like NTP transferase" evidence="1">
    <location>
        <begin position="5"/>
        <end position="165"/>
    </location>
</feature>
<reference evidence="2" key="1">
    <citation type="submission" date="2020-07" db="EMBL/GenBank/DDBJ databases">
        <title>Genomic analysis of a strain of Sedimentibacter Hydroxybenzoicus DSM7310.</title>
        <authorList>
            <person name="Ma S."/>
        </authorList>
    </citation>
    <scope>NUCLEOTIDE SEQUENCE</scope>
    <source>
        <strain evidence="2">DSM 7310</strain>
    </source>
</reference>
<dbReference type="PANTHER" id="PTHR43777:SF1">
    <property type="entry name" value="MOLYBDENUM COFACTOR CYTIDYLYLTRANSFERASE"/>
    <property type="match status" value="1"/>
</dbReference>
<evidence type="ECO:0000313" key="2">
    <source>
        <dbReference type="EMBL" id="NYB72574.1"/>
    </source>
</evidence>
<dbReference type="RefSeq" id="WP_179236263.1">
    <property type="nucleotide sequence ID" value="NZ_JACBNQ010000001.1"/>
</dbReference>
<comment type="caution">
    <text evidence="2">The sequence shown here is derived from an EMBL/GenBank/DDBJ whole genome shotgun (WGS) entry which is preliminary data.</text>
</comment>
<dbReference type="CDD" id="cd04182">
    <property type="entry name" value="GT_2_like_f"/>
    <property type="match status" value="1"/>
</dbReference>
<dbReference type="InterPro" id="IPR029044">
    <property type="entry name" value="Nucleotide-diphossugar_trans"/>
</dbReference>
<name>A0A974BGA5_SEDHY</name>
<dbReference type="EMBL" id="JACBNQ010000001">
    <property type="protein sequence ID" value="NYB72574.1"/>
    <property type="molecule type" value="Genomic_DNA"/>
</dbReference>
<dbReference type="NCBIfam" id="TIGR03309">
    <property type="entry name" value="matur_yqeB"/>
    <property type="match status" value="1"/>
</dbReference>
<dbReference type="Pfam" id="PF12804">
    <property type="entry name" value="NTP_transf_3"/>
    <property type="match status" value="1"/>
</dbReference>
<dbReference type="GO" id="GO:0016779">
    <property type="term" value="F:nucleotidyltransferase activity"/>
    <property type="evidence" value="ECO:0007669"/>
    <property type="project" value="UniProtKB-ARBA"/>
</dbReference>
<protein>
    <submittedName>
        <fullName evidence="2">EF2563 family selenium-dependent molybdenum hydroxylase system protein</fullName>
    </submittedName>
</protein>